<evidence type="ECO:0000259" key="1">
    <source>
        <dbReference type="Pfam" id="PF07735"/>
    </source>
</evidence>
<dbReference type="AlphaFoldDB" id="Q9NA67"/>
<dbReference type="PANTHER" id="PTHR22899:SF0">
    <property type="entry name" value="F-BOX ASSOCIATED DOMAIN-CONTAINING PROTEIN-RELATED"/>
    <property type="match status" value="1"/>
</dbReference>
<evidence type="ECO:0000313" key="2">
    <source>
        <dbReference type="EMBL" id="CAB63397.2"/>
    </source>
</evidence>
<dbReference type="GeneID" id="190470"/>
<keyword evidence="3" id="KW-1185">Reference proteome</keyword>
<protein>
    <submittedName>
        <fullName evidence="2">F-box associated domain-containing protein</fullName>
    </submittedName>
</protein>
<dbReference type="HOGENOM" id="CLU_028840_1_3_1"/>
<dbReference type="InterPro" id="IPR053222">
    <property type="entry name" value="Zygotic_Embryogenesis-Asso"/>
</dbReference>
<dbReference type="InParanoid" id="Q9NA67"/>
<dbReference type="PANTHER" id="PTHR22899">
    <property type="entry name" value="CYCLIN-RELATED F-BOX FAMILY"/>
    <property type="match status" value="1"/>
</dbReference>
<accession>Q9NA67</accession>
<gene>
    <name evidence="2 4" type="primary">fbxb-101</name>
    <name evidence="2" type="ORF">CELE_Y63D3A.3</name>
    <name evidence="4" type="ORF">Y63D3A.3</name>
</gene>
<name>Q9NA67_CAEEL</name>
<dbReference type="RefSeq" id="NP_493459.1">
    <property type="nucleotide sequence ID" value="NM_061058.2"/>
</dbReference>
<evidence type="ECO:0000313" key="3">
    <source>
        <dbReference type="Proteomes" id="UP000001940"/>
    </source>
</evidence>
<dbReference type="Bgee" id="WBGene00013404">
    <property type="expression patterns" value="Expressed in embryo and 3 other cell types or tissues"/>
</dbReference>
<reference evidence="2 3" key="1">
    <citation type="journal article" date="1998" name="Science">
        <title>Genome sequence of the nematode C. elegans: a platform for investigating biology.</title>
        <authorList>
            <consortium name="The C. elegans sequencing consortium"/>
            <person name="Sulson J.E."/>
            <person name="Waterston R."/>
        </authorList>
    </citation>
    <scope>NUCLEOTIDE SEQUENCE [LARGE SCALE GENOMIC DNA]</scope>
    <source>
        <strain evidence="2 3">Bristol N2</strain>
    </source>
</reference>
<dbReference type="EMBL" id="BX284601">
    <property type="protein sequence ID" value="CAB63397.2"/>
    <property type="molecule type" value="Genomic_DNA"/>
</dbReference>
<dbReference type="PaxDb" id="6239-Y63D3A.3"/>
<dbReference type="OrthoDB" id="10577452at2759"/>
<evidence type="ECO:0000313" key="4">
    <source>
        <dbReference type="WormBase" id="Y63D3A.3"/>
    </source>
</evidence>
<dbReference type="Proteomes" id="UP000001940">
    <property type="component" value="Chromosome I"/>
</dbReference>
<dbReference type="UCSC" id="Y63D3A.3">
    <property type="organism name" value="c. elegans"/>
</dbReference>
<dbReference type="WormBase" id="Y63D3A.3">
    <property type="protein sequence ID" value="CE25528"/>
    <property type="gene ID" value="WBGene00013404"/>
    <property type="gene designation" value="fbxb-101"/>
</dbReference>
<feature type="domain" description="Sdz-33 F-box" evidence="1">
    <location>
        <begin position="173"/>
        <end position="234"/>
    </location>
</feature>
<dbReference type="PhylomeDB" id="Q9NA67"/>
<dbReference type="AGR" id="WB:WBGene00013404"/>
<dbReference type="InterPro" id="IPR012885">
    <property type="entry name" value="F-box_Sdz-33"/>
</dbReference>
<dbReference type="Pfam" id="PF07735">
    <property type="entry name" value="FBA_2"/>
    <property type="match status" value="1"/>
</dbReference>
<dbReference type="KEGG" id="cel:CELE_Y63D3A.3"/>
<dbReference type="FunCoup" id="Q9NA67">
    <property type="interactions" value="1221"/>
</dbReference>
<dbReference type="CTD" id="190470"/>
<sequence>MPNYPFPILWLPPKPLGHLLRNMDFRNLIIFSLTSKPAKWLTELLNMDAPMISVHVDHQINIIVSSVKSVTYHASNGSLRESRGKIDRQINFPGSLKQFVEHLLHIFKEHKIDDLEIMCNSVYQYKPDIQALKGIKMRTLKLRYQESILKMFGTSADRIEFSTIKSAELENSKDILIQNFDYLKFDFEGSLTADNLIGINGKVVNIWAADIEMKDVNIFLKHWLKGSNPRLEKLILKTYRLDTDGNSVEDSVADLFRDLDCESIAESQFEILRDDESIAKISILEHGYWYNKIHCYFSLNEAMNLYTTYFWDIVHLQEKILH</sequence>
<organism evidence="2 3">
    <name type="scientific">Caenorhabditis elegans</name>
    <dbReference type="NCBI Taxonomy" id="6239"/>
    <lineage>
        <taxon>Eukaryota</taxon>
        <taxon>Metazoa</taxon>
        <taxon>Ecdysozoa</taxon>
        <taxon>Nematoda</taxon>
        <taxon>Chromadorea</taxon>
        <taxon>Rhabditida</taxon>
        <taxon>Rhabditina</taxon>
        <taxon>Rhabditomorpha</taxon>
        <taxon>Rhabditoidea</taxon>
        <taxon>Rhabditidae</taxon>
        <taxon>Peloderinae</taxon>
        <taxon>Caenorhabditis</taxon>
    </lineage>
</organism>
<proteinExistence type="predicted"/>
<dbReference type="OMA" id="VEWNDEW"/>